<dbReference type="Proteomes" id="UP001487296">
    <property type="component" value="Unassembled WGS sequence"/>
</dbReference>
<name>A0ABV1FNZ1_9BACT</name>
<evidence type="ECO:0000313" key="3">
    <source>
        <dbReference type="EMBL" id="MEQ2486094.1"/>
    </source>
</evidence>
<evidence type="ECO:0000259" key="2">
    <source>
        <dbReference type="Pfam" id="PF00535"/>
    </source>
</evidence>
<dbReference type="RefSeq" id="WP_215759162.1">
    <property type="nucleotide sequence ID" value="NZ_JAHKBE010000007.1"/>
</dbReference>
<dbReference type="EMBL" id="JBBNFP010000007">
    <property type="protein sequence ID" value="MEQ2486094.1"/>
    <property type="molecule type" value="Genomic_DNA"/>
</dbReference>
<keyword evidence="3" id="KW-0328">Glycosyltransferase</keyword>
<accession>A0ABV1FNZ1</accession>
<dbReference type="InterPro" id="IPR029044">
    <property type="entry name" value="Nucleotide-diphossugar_trans"/>
</dbReference>
<dbReference type="EC" id="2.4.-.-" evidence="3"/>
<keyword evidence="3" id="KW-0808">Transferase</keyword>
<comment type="caution">
    <text evidence="3">The sequence shown here is derived from an EMBL/GenBank/DDBJ whole genome shotgun (WGS) entry which is preliminary data.</text>
</comment>
<dbReference type="SUPFAM" id="SSF53448">
    <property type="entry name" value="Nucleotide-diphospho-sugar transferases"/>
    <property type="match status" value="1"/>
</dbReference>
<dbReference type="PANTHER" id="PTHR22916:SF3">
    <property type="entry name" value="UDP-GLCNAC:BETAGAL BETA-1,3-N-ACETYLGLUCOSAMINYLTRANSFERASE-LIKE PROTEIN 1"/>
    <property type="match status" value="1"/>
</dbReference>
<feature type="domain" description="Glycosyltransferase 2-like" evidence="2">
    <location>
        <begin position="49"/>
        <end position="190"/>
    </location>
</feature>
<dbReference type="Gene3D" id="3.90.550.10">
    <property type="entry name" value="Spore Coat Polysaccharide Biosynthesis Protein SpsA, Chain A"/>
    <property type="match status" value="1"/>
</dbReference>
<protein>
    <submittedName>
        <fullName evidence="3">Glycosyltransferase</fullName>
        <ecNumber evidence="3">2.4.-.-</ecNumber>
    </submittedName>
</protein>
<reference evidence="3 4" key="1">
    <citation type="submission" date="2024-04" db="EMBL/GenBank/DDBJ databases">
        <title>Human intestinal bacterial collection.</title>
        <authorList>
            <person name="Pauvert C."/>
            <person name="Hitch T.C.A."/>
            <person name="Clavel T."/>
        </authorList>
    </citation>
    <scope>NUCLEOTIDE SEQUENCE [LARGE SCALE GENOMIC DNA]</scope>
    <source>
        <strain evidence="3 4">CLA-AA-H145</strain>
    </source>
</reference>
<keyword evidence="1" id="KW-0812">Transmembrane</keyword>
<evidence type="ECO:0000256" key="1">
    <source>
        <dbReference type="SAM" id="Phobius"/>
    </source>
</evidence>
<dbReference type="GO" id="GO:0016757">
    <property type="term" value="F:glycosyltransferase activity"/>
    <property type="evidence" value="ECO:0007669"/>
    <property type="project" value="UniProtKB-KW"/>
</dbReference>
<dbReference type="InterPro" id="IPR001173">
    <property type="entry name" value="Glyco_trans_2-like"/>
</dbReference>
<keyword evidence="1" id="KW-1133">Transmembrane helix</keyword>
<dbReference type="Pfam" id="PF00535">
    <property type="entry name" value="Glycos_transf_2"/>
    <property type="match status" value="1"/>
</dbReference>
<dbReference type="PANTHER" id="PTHR22916">
    <property type="entry name" value="GLYCOSYLTRANSFERASE"/>
    <property type="match status" value="1"/>
</dbReference>
<feature type="transmembrane region" description="Helical" evidence="1">
    <location>
        <begin position="319"/>
        <end position="339"/>
    </location>
</feature>
<gene>
    <name evidence="3" type="ORF">AAAT34_03370</name>
</gene>
<feature type="transmembrane region" description="Helical" evidence="1">
    <location>
        <begin position="12"/>
        <end position="31"/>
    </location>
</feature>
<organism evidence="3 4">
    <name type="scientific">Hallella faecis</name>
    <dbReference type="NCBI Taxonomy" id="2841596"/>
    <lineage>
        <taxon>Bacteria</taxon>
        <taxon>Pseudomonadati</taxon>
        <taxon>Bacteroidota</taxon>
        <taxon>Bacteroidia</taxon>
        <taxon>Bacteroidales</taxon>
        <taxon>Prevotellaceae</taxon>
        <taxon>Hallella</taxon>
    </lineage>
</organism>
<evidence type="ECO:0000313" key="4">
    <source>
        <dbReference type="Proteomes" id="UP001487296"/>
    </source>
</evidence>
<keyword evidence="1" id="KW-0472">Membrane</keyword>
<keyword evidence="4" id="KW-1185">Reference proteome</keyword>
<proteinExistence type="predicted"/>
<sequence>MVEMLSDNVAIILGIAALLLALTTPFFSPLFRWKRKEEEAHDVDLQPVSIIIASHDDAQQLEKHLPSILQQDYPVGYEVIVVIQKGDHDVEDALKRIKYTYEQQGGDAHFYVTYIPQTSRYMSRRKLAITLGVKAAKNEWLLLLDSDCAPSSPQWLAAMARPCADEKSLVVGYSSYDADTSSFKRYERFYHFCYLLRECGTQAYRTNCPIVMFRKSQFMSQNGYLGNLELVRGEYDFLVNKYAEPDATAISVSPTAWVIQDSPTRKSWLNAHVYYMETRKLLQRGFLHRLVFGADQVAMRLFTCVSLAALAYSVLTLNWLLLGVALLSVVLELLLRYWVDKRAIHRFGESFPWAFVYDRVIMWSDLYFMMRHKFADRRDFTTHKQ</sequence>